<organism evidence="2 3">
    <name type="scientific">Daldinia eschscholtzii</name>
    <dbReference type="NCBI Taxonomy" id="292717"/>
    <lineage>
        <taxon>Eukaryota</taxon>
        <taxon>Fungi</taxon>
        <taxon>Dikarya</taxon>
        <taxon>Ascomycota</taxon>
        <taxon>Pezizomycotina</taxon>
        <taxon>Sordariomycetes</taxon>
        <taxon>Xylariomycetidae</taxon>
        <taxon>Xylariales</taxon>
        <taxon>Hypoxylaceae</taxon>
        <taxon>Daldinia</taxon>
    </lineage>
</organism>
<reference evidence="2 3" key="1">
    <citation type="journal article" date="2024" name="Front Chem Biol">
        <title>Unveiling the potential of Daldinia eschscholtzii MFLUCC 19-0629 through bioactivity and bioinformatics studies for enhanced sustainable agriculture production.</title>
        <authorList>
            <person name="Brooks S."/>
            <person name="Weaver J.A."/>
            <person name="Klomchit A."/>
            <person name="Alharthi S.A."/>
            <person name="Onlamun T."/>
            <person name="Nurani R."/>
            <person name="Vong T.K."/>
            <person name="Alberti F."/>
            <person name="Greco C."/>
        </authorList>
    </citation>
    <scope>NUCLEOTIDE SEQUENCE [LARGE SCALE GENOMIC DNA]</scope>
    <source>
        <strain evidence="2">MFLUCC 19-0629</strain>
    </source>
</reference>
<dbReference type="EMBL" id="JBANMG010000003">
    <property type="protein sequence ID" value="KAK6954918.1"/>
    <property type="molecule type" value="Genomic_DNA"/>
</dbReference>
<evidence type="ECO:0000313" key="2">
    <source>
        <dbReference type="EMBL" id="KAK6954918.1"/>
    </source>
</evidence>
<protein>
    <submittedName>
        <fullName evidence="2">Uncharacterized protein</fullName>
    </submittedName>
</protein>
<dbReference type="Proteomes" id="UP001369815">
    <property type="component" value="Unassembled WGS sequence"/>
</dbReference>
<feature type="chain" id="PRO_5043870213" evidence="1">
    <location>
        <begin position="21"/>
        <end position="177"/>
    </location>
</feature>
<sequence>MKSTFFLTLLAGFAASAVEGFNHAQKEARRPQPAYEIETVQPSLHLDKVNLKQVPASSVLSSDQAPARDFYECRNSNPPPGDGDCNNIIDEVFALDQPLIVAPNACLLFQYGTCWGFFCALCQQLSTDTNFVGNQLVSAEALCVAGGQAGTLVSPDRPQWQAGFIYQGGSLPTYDVC</sequence>
<dbReference type="AlphaFoldDB" id="A0AAX6MQK3"/>
<evidence type="ECO:0000256" key="1">
    <source>
        <dbReference type="SAM" id="SignalP"/>
    </source>
</evidence>
<proteinExistence type="predicted"/>
<accession>A0AAX6MQK3</accession>
<name>A0AAX6MQK3_9PEZI</name>
<comment type="caution">
    <text evidence="2">The sequence shown here is derived from an EMBL/GenBank/DDBJ whole genome shotgun (WGS) entry which is preliminary data.</text>
</comment>
<keyword evidence="3" id="KW-1185">Reference proteome</keyword>
<evidence type="ECO:0000313" key="3">
    <source>
        <dbReference type="Proteomes" id="UP001369815"/>
    </source>
</evidence>
<gene>
    <name evidence="2" type="ORF">Daesc_002547</name>
</gene>
<keyword evidence="1" id="KW-0732">Signal</keyword>
<feature type="signal peptide" evidence="1">
    <location>
        <begin position="1"/>
        <end position="20"/>
    </location>
</feature>